<dbReference type="InterPro" id="IPR040251">
    <property type="entry name" value="SEC31-like"/>
</dbReference>
<evidence type="ECO:0000256" key="3">
    <source>
        <dbReference type="ARBA" id="ARBA00022737"/>
    </source>
</evidence>
<dbReference type="Proteomes" id="UP000266841">
    <property type="component" value="Unassembled WGS sequence"/>
</dbReference>
<dbReference type="PANTHER" id="PTHR13923:SF11">
    <property type="entry name" value="SECRETORY 31, ISOFORM D"/>
    <property type="match status" value="1"/>
</dbReference>
<dbReference type="GO" id="GO:0005198">
    <property type="term" value="F:structural molecule activity"/>
    <property type="evidence" value="ECO:0007669"/>
    <property type="project" value="TreeGrafter"/>
</dbReference>
<feature type="region of interest" description="Disordered" evidence="4">
    <location>
        <begin position="1"/>
        <end position="111"/>
    </location>
</feature>
<dbReference type="PANTHER" id="PTHR13923">
    <property type="entry name" value="SEC31-RELATED PROTEIN"/>
    <property type="match status" value="1"/>
</dbReference>
<evidence type="ECO:0000313" key="6">
    <source>
        <dbReference type="Proteomes" id="UP000266841"/>
    </source>
</evidence>
<keyword evidence="1" id="KW-0813">Transport</keyword>
<evidence type="ECO:0000256" key="4">
    <source>
        <dbReference type="SAM" id="MobiDB-lite"/>
    </source>
</evidence>
<organism evidence="5 6">
    <name type="scientific">Thalassiosira oceanica</name>
    <name type="common">Marine diatom</name>
    <dbReference type="NCBI Taxonomy" id="159749"/>
    <lineage>
        <taxon>Eukaryota</taxon>
        <taxon>Sar</taxon>
        <taxon>Stramenopiles</taxon>
        <taxon>Ochrophyta</taxon>
        <taxon>Bacillariophyta</taxon>
        <taxon>Coscinodiscophyceae</taxon>
        <taxon>Thalassiosirophycidae</taxon>
        <taxon>Thalassiosirales</taxon>
        <taxon>Thalassiosiraceae</taxon>
        <taxon>Thalassiosira</taxon>
    </lineage>
</organism>
<feature type="non-terminal residue" evidence="5">
    <location>
        <position position="1"/>
    </location>
</feature>
<name>K0S465_THAOC</name>
<keyword evidence="6" id="KW-1185">Reference proteome</keyword>
<dbReference type="Gene3D" id="1.20.940.10">
    <property type="entry name" value="Functional domain of the splicing factor Prp18"/>
    <property type="match status" value="1"/>
</dbReference>
<keyword evidence="3" id="KW-0677">Repeat</keyword>
<sequence length="221" mass="23271">DASGGYARSASSNGYGQVQSASPAAQPSPSPSRQTVTSTSQRGREQVRRRLRHERVESGACGAGELREAPGKAYGNVGTSNPYTNASRPGTAAAAVGKTNQAPVSGTLDTVPQLPDEYRHVQDGLLSVVAQLKAAASNPMERKQAAESEKSAAIFIKTLAMGRVDADVADKVGSVVRSLQGRDYATASSIVTGLVSNHWKDHKDWLKGLKFLVQLAGKKQI</sequence>
<dbReference type="GO" id="GO:0030127">
    <property type="term" value="C:COPII vesicle coat"/>
    <property type="evidence" value="ECO:0007669"/>
    <property type="project" value="TreeGrafter"/>
</dbReference>
<feature type="compositionally biased region" description="Polar residues" evidence="4">
    <location>
        <begin position="77"/>
        <end position="88"/>
    </location>
</feature>
<evidence type="ECO:0000313" key="5">
    <source>
        <dbReference type="EMBL" id="EJK55686.1"/>
    </source>
</evidence>
<dbReference type="AlphaFoldDB" id="K0S465"/>
<accession>K0S465</accession>
<keyword evidence="2" id="KW-0853">WD repeat</keyword>
<comment type="caution">
    <text evidence="5">The sequence shown here is derived from an EMBL/GenBank/DDBJ whole genome shotgun (WGS) entry which is preliminary data.</text>
</comment>
<dbReference type="eggNOG" id="KOG0307">
    <property type="taxonomic scope" value="Eukaryota"/>
</dbReference>
<reference evidence="5 6" key="1">
    <citation type="journal article" date="2012" name="Genome Biol.">
        <title>Genome and low-iron response of an oceanic diatom adapted to chronic iron limitation.</title>
        <authorList>
            <person name="Lommer M."/>
            <person name="Specht M."/>
            <person name="Roy A.S."/>
            <person name="Kraemer L."/>
            <person name="Andreson R."/>
            <person name="Gutowska M.A."/>
            <person name="Wolf J."/>
            <person name="Bergner S.V."/>
            <person name="Schilhabel M.B."/>
            <person name="Klostermeier U.C."/>
            <person name="Beiko R.G."/>
            <person name="Rosenstiel P."/>
            <person name="Hippler M."/>
            <person name="Laroche J."/>
        </authorList>
    </citation>
    <scope>NUCLEOTIDE SEQUENCE [LARGE SCALE GENOMIC DNA]</scope>
    <source>
        <strain evidence="5 6">CCMP1005</strain>
    </source>
</reference>
<dbReference type="OrthoDB" id="542917at2759"/>
<dbReference type="GO" id="GO:0070971">
    <property type="term" value="C:endoplasmic reticulum exit site"/>
    <property type="evidence" value="ECO:0007669"/>
    <property type="project" value="TreeGrafter"/>
</dbReference>
<protein>
    <recommendedName>
        <fullName evidence="7">SRA1/Sec31 domain-containing protein</fullName>
    </recommendedName>
</protein>
<evidence type="ECO:0000256" key="1">
    <source>
        <dbReference type="ARBA" id="ARBA00022448"/>
    </source>
</evidence>
<evidence type="ECO:0008006" key="7">
    <source>
        <dbReference type="Google" id="ProtNLM"/>
    </source>
</evidence>
<evidence type="ECO:0000256" key="2">
    <source>
        <dbReference type="ARBA" id="ARBA00022574"/>
    </source>
</evidence>
<feature type="compositionally biased region" description="Polar residues" evidence="4">
    <location>
        <begin position="98"/>
        <end position="110"/>
    </location>
</feature>
<gene>
    <name evidence="5" type="ORF">THAOC_24555</name>
</gene>
<dbReference type="GO" id="GO:0007029">
    <property type="term" value="P:endoplasmic reticulum organization"/>
    <property type="evidence" value="ECO:0007669"/>
    <property type="project" value="TreeGrafter"/>
</dbReference>
<feature type="compositionally biased region" description="Polar residues" evidence="4">
    <location>
        <begin position="9"/>
        <end position="18"/>
    </location>
</feature>
<dbReference type="EMBL" id="AGNL01033453">
    <property type="protein sequence ID" value="EJK55686.1"/>
    <property type="molecule type" value="Genomic_DNA"/>
</dbReference>
<proteinExistence type="predicted"/>
<dbReference type="GO" id="GO:0090110">
    <property type="term" value="P:COPII-coated vesicle cargo loading"/>
    <property type="evidence" value="ECO:0007669"/>
    <property type="project" value="TreeGrafter"/>
</dbReference>